<dbReference type="InterPro" id="IPR003599">
    <property type="entry name" value="Ig_sub"/>
</dbReference>
<evidence type="ECO:0000256" key="1">
    <source>
        <dbReference type="ARBA" id="ARBA00004251"/>
    </source>
</evidence>
<evidence type="ECO:0000256" key="7">
    <source>
        <dbReference type="ARBA" id="ARBA00022741"/>
    </source>
</evidence>
<evidence type="ECO:0000256" key="8">
    <source>
        <dbReference type="ARBA" id="ARBA00022777"/>
    </source>
</evidence>
<evidence type="ECO:0000313" key="21">
    <source>
        <dbReference type="EMBL" id="KAJ7388513.1"/>
    </source>
</evidence>
<dbReference type="SUPFAM" id="SSF48726">
    <property type="entry name" value="Immunoglobulin"/>
    <property type="match status" value="2"/>
</dbReference>
<keyword evidence="22" id="KW-1185">Reference proteome</keyword>
<dbReference type="GO" id="GO:0007169">
    <property type="term" value="P:cell surface receptor protein tyrosine kinase signaling pathway"/>
    <property type="evidence" value="ECO:0007669"/>
    <property type="project" value="InterPro"/>
</dbReference>
<keyword evidence="6 18" id="KW-0812">Transmembrane</keyword>
<dbReference type="Pfam" id="PF07679">
    <property type="entry name" value="I-set"/>
    <property type="match status" value="1"/>
</dbReference>
<keyword evidence="10 18" id="KW-1133">Transmembrane helix</keyword>
<dbReference type="Pfam" id="PF07714">
    <property type="entry name" value="PK_Tyr_Ser-Thr"/>
    <property type="match status" value="1"/>
</dbReference>
<organism evidence="21 22">
    <name type="scientific">Desmophyllum pertusum</name>
    <dbReference type="NCBI Taxonomy" id="174260"/>
    <lineage>
        <taxon>Eukaryota</taxon>
        <taxon>Metazoa</taxon>
        <taxon>Cnidaria</taxon>
        <taxon>Anthozoa</taxon>
        <taxon>Hexacorallia</taxon>
        <taxon>Scleractinia</taxon>
        <taxon>Caryophylliina</taxon>
        <taxon>Caryophylliidae</taxon>
        <taxon>Desmophyllum</taxon>
    </lineage>
</organism>
<dbReference type="Gene3D" id="3.30.200.20">
    <property type="entry name" value="Phosphorylase Kinase, domain 1"/>
    <property type="match status" value="1"/>
</dbReference>
<feature type="binding site" evidence="17">
    <location>
        <position position="236"/>
    </location>
    <ligand>
        <name>Mg(2+)</name>
        <dbReference type="ChEBI" id="CHEBI:18420"/>
    </ligand>
</feature>
<dbReference type="GO" id="GO:0043235">
    <property type="term" value="C:receptor complex"/>
    <property type="evidence" value="ECO:0007669"/>
    <property type="project" value="TreeGrafter"/>
</dbReference>
<evidence type="ECO:0000256" key="17">
    <source>
        <dbReference type="PIRSR" id="PIRSR000615-3"/>
    </source>
</evidence>
<evidence type="ECO:0000256" key="4">
    <source>
        <dbReference type="ARBA" id="ARBA00022553"/>
    </source>
</evidence>
<evidence type="ECO:0000256" key="2">
    <source>
        <dbReference type="ARBA" id="ARBA00011902"/>
    </source>
</evidence>
<dbReference type="InterPro" id="IPR013783">
    <property type="entry name" value="Ig-like_fold"/>
</dbReference>
<dbReference type="CDD" id="cd00096">
    <property type="entry name" value="Ig"/>
    <property type="match status" value="1"/>
</dbReference>
<dbReference type="EMBL" id="MU825463">
    <property type="protein sequence ID" value="KAJ7388513.1"/>
    <property type="molecule type" value="Genomic_DNA"/>
</dbReference>
<dbReference type="GO" id="GO:0046872">
    <property type="term" value="F:metal ion binding"/>
    <property type="evidence" value="ECO:0007669"/>
    <property type="project" value="UniProtKB-KW"/>
</dbReference>
<dbReference type="InterPro" id="IPR000719">
    <property type="entry name" value="Prot_kinase_dom"/>
</dbReference>
<feature type="domain" description="Protein kinase" evidence="19">
    <location>
        <begin position="266"/>
        <end position="403"/>
    </location>
</feature>
<dbReference type="FunFam" id="3.30.200.20:FF:000619">
    <property type="entry name" value="macrophage colony-stimulating factor 1 receptor isoform X2"/>
    <property type="match status" value="1"/>
</dbReference>
<dbReference type="PROSITE" id="PS50835">
    <property type="entry name" value="IG_LIKE"/>
    <property type="match status" value="2"/>
</dbReference>
<evidence type="ECO:0000256" key="16">
    <source>
        <dbReference type="PIRSR" id="PIRSR000615-2"/>
    </source>
</evidence>
<evidence type="ECO:0000256" key="15">
    <source>
        <dbReference type="ARBA" id="ARBA00023319"/>
    </source>
</evidence>
<evidence type="ECO:0000256" key="10">
    <source>
        <dbReference type="ARBA" id="ARBA00022989"/>
    </source>
</evidence>
<accession>A0A9X0D7J6</accession>
<keyword evidence="9 16" id="KW-0067">ATP-binding</keyword>
<dbReference type="GO" id="GO:0005524">
    <property type="term" value="F:ATP binding"/>
    <property type="evidence" value="ECO:0007669"/>
    <property type="project" value="UniProtKB-KW"/>
</dbReference>
<keyword evidence="15" id="KW-0393">Immunoglobulin domain</keyword>
<evidence type="ECO:0000256" key="14">
    <source>
        <dbReference type="ARBA" id="ARBA00023180"/>
    </source>
</evidence>
<evidence type="ECO:0000256" key="5">
    <source>
        <dbReference type="ARBA" id="ARBA00022679"/>
    </source>
</evidence>
<sequence length="403" mass="45457">MSDSIVYQFIRRGRVEPIDNLIVKPASLVTRNVGDNVTLQCEASVGVFKEPLSWLKDNKALSDDEYITMKITKGVKLITELHIRNSKLEDSGTYTCSAVKEVDGLETRKSIGLTVRKKPAVKLTTATFDNVIQLSCNATGNPPPAVAWQKKDSDGQFVPLPGKDGQWELVQKVPIFNRSLETPRENTAFSRVAMIVVIACSSFVILLLLFVIVVLYRRKKRYGGFFIFTLPPSPDYIMKLDPEQSLLEQTNKLPYDAQWEFPRERLSIVKPIGSGAFGQVFLAHATGIVAFDPRGSTNRKSGRRRSRFGSTSRPYYNDKRVTAVAVKSLKDSATEAEYRDLVSELKILIHIGEHKNIVNLLGACTKGRERDVWILIEYCPHGNLLDFLRKRREIFEAIMDHAH</sequence>
<dbReference type="InterPro" id="IPR020635">
    <property type="entry name" value="Tyr_kinase_cat_dom"/>
</dbReference>
<name>A0A9X0D7J6_9CNID</name>
<keyword evidence="3" id="KW-1003">Cell membrane</keyword>
<keyword evidence="14" id="KW-0325">Glycoprotein</keyword>
<evidence type="ECO:0000256" key="6">
    <source>
        <dbReference type="ARBA" id="ARBA00022692"/>
    </source>
</evidence>
<gene>
    <name evidence="21" type="ORF">OS493_037133</name>
</gene>
<dbReference type="AlphaFoldDB" id="A0A9X0D7J6"/>
<feature type="binding site" evidence="16">
    <location>
        <position position="327"/>
    </location>
    <ligand>
        <name>ATP</name>
        <dbReference type="ChEBI" id="CHEBI:30616"/>
    </ligand>
</feature>
<evidence type="ECO:0000313" key="22">
    <source>
        <dbReference type="Proteomes" id="UP001163046"/>
    </source>
</evidence>
<dbReference type="OrthoDB" id="535945at2759"/>
<dbReference type="InterPro" id="IPR001245">
    <property type="entry name" value="Ser-Thr/Tyr_kinase_cat_dom"/>
</dbReference>
<dbReference type="InterPro" id="IPR013098">
    <property type="entry name" value="Ig_I-set"/>
</dbReference>
<keyword evidence="17" id="KW-0479">Metal-binding</keyword>
<dbReference type="PROSITE" id="PS50011">
    <property type="entry name" value="PROTEIN_KINASE_DOM"/>
    <property type="match status" value="1"/>
</dbReference>
<evidence type="ECO:0000259" key="19">
    <source>
        <dbReference type="PROSITE" id="PS50011"/>
    </source>
</evidence>
<keyword evidence="5" id="KW-0808">Transferase</keyword>
<dbReference type="InterPro" id="IPR011009">
    <property type="entry name" value="Kinase-like_dom_sf"/>
</dbReference>
<dbReference type="Gene3D" id="2.60.40.10">
    <property type="entry name" value="Immunoglobulins"/>
    <property type="match status" value="2"/>
</dbReference>
<dbReference type="SMART" id="SM00409">
    <property type="entry name" value="IG"/>
    <property type="match status" value="1"/>
</dbReference>
<keyword evidence="11 18" id="KW-0472">Membrane</keyword>
<dbReference type="EC" id="2.7.10.1" evidence="2"/>
<dbReference type="SMART" id="SM00408">
    <property type="entry name" value="IGc2"/>
    <property type="match status" value="1"/>
</dbReference>
<comment type="subcellular location">
    <subcellularLocation>
        <location evidence="1">Cell membrane</location>
        <topology evidence="1">Single-pass type I membrane protein</topology>
    </subcellularLocation>
</comment>
<feature type="transmembrane region" description="Helical" evidence="18">
    <location>
        <begin position="192"/>
        <end position="216"/>
    </location>
</feature>
<dbReference type="GO" id="GO:0004714">
    <property type="term" value="F:transmembrane receptor protein tyrosine kinase activity"/>
    <property type="evidence" value="ECO:0007669"/>
    <property type="project" value="UniProtKB-EC"/>
</dbReference>
<protein>
    <recommendedName>
        <fullName evidence="2">receptor protein-tyrosine kinase</fullName>
        <ecNumber evidence="2">2.7.10.1</ecNumber>
    </recommendedName>
</protein>
<proteinExistence type="predicted"/>
<keyword evidence="17" id="KW-0460">Magnesium</keyword>
<evidence type="ECO:0000259" key="20">
    <source>
        <dbReference type="PROSITE" id="PS50835"/>
    </source>
</evidence>
<dbReference type="PANTHER" id="PTHR24416">
    <property type="entry name" value="TYROSINE-PROTEIN KINASE RECEPTOR"/>
    <property type="match status" value="1"/>
</dbReference>
<dbReference type="InterPro" id="IPR007110">
    <property type="entry name" value="Ig-like_dom"/>
</dbReference>
<keyword evidence="8" id="KW-0418">Kinase</keyword>
<feature type="domain" description="Ig-like" evidence="20">
    <location>
        <begin position="17"/>
        <end position="112"/>
    </location>
</feature>
<evidence type="ECO:0000256" key="18">
    <source>
        <dbReference type="SAM" id="Phobius"/>
    </source>
</evidence>
<dbReference type="PROSITE" id="PS00240">
    <property type="entry name" value="RECEPTOR_TYR_KIN_III"/>
    <property type="match status" value="1"/>
</dbReference>
<comment type="caution">
    <text evidence="21">The sequence shown here is derived from an EMBL/GenBank/DDBJ whole genome shotgun (WGS) entry which is preliminary data.</text>
</comment>
<feature type="domain" description="Ig-like" evidence="20">
    <location>
        <begin position="119"/>
        <end position="154"/>
    </location>
</feature>
<keyword evidence="4" id="KW-0597">Phosphoprotein</keyword>
<dbReference type="InterPro" id="IPR001824">
    <property type="entry name" value="Tyr_kinase_rcpt_3_CS"/>
</dbReference>
<keyword evidence="13" id="KW-1015">Disulfide bond</keyword>
<feature type="binding site" evidence="16">
    <location>
        <begin position="273"/>
        <end position="280"/>
    </location>
    <ligand>
        <name>ATP</name>
        <dbReference type="ChEBI" id="CHEBI:30616"/>
    </ligand>
</feature>
<keyword evidence="7 16" id="KW-0547">Nucleotide-binding</keyword>
<evidence type="ECO:0000256" key="11">
    <source>
        <dbReference type="ARBA" id="ARBA00023136"/>
    </source>
</evidence>
<dbReference type="InterPro" id="IPR003598">
    <property type="entry name" value="Ig_sub2"/>
</dbReference>
<dbReference type="InterPro" id="IPR036179">
    <property type="entry name" value="Ig-like_dom_sf"/>
</dbReference>
<dbReference type="PIRSF" id="PIRSF000615">
    <property type="entry name" value="TyrPK_CSF1-R"/>
    <property type="match status" value="1"/>
</dbReference>
<evidence type="ECO:0000256" key="13">
    <source>
        <dbReference type="ARBA" id="ARBA00023157"/>
    </source>
</evidence>
<evidence type="ECO:0000256" key="9">
    <source>
        <dbReference type="ARBA" id="ARBA00022840"/>
    </source>
</evidence>
<dbReference type="Proteomes" id="UP001163046">
    <property type="component" value="Unassembled WGS sequence"/>
</dbReference>
<evidence type="ECO:0000256" key="3">
    <source>
        <dbReference type="ARBA" id="ARBA00022475"/>
    </source>
</evidence>
<dbReference type="SUPFAM" id="SSF56112">
    <property type="entry name" value="Protein kinase-like (PK-like)"/>
    <property type="match status" value="1"/>
</dbReference>
<reference evidence="21" key="1">
    <citation type="submission" date="2023-01" db="EMBL/GenBank/DDBJ databases">
        <title>Genome assembly of the deep-sea coral Lophelia pertusa.</title>
        <authorList>
            <person name="Herrera S."/>
            <person name="Cordes E."/>
        </authorList>
    </citation>
    <scope>NUCLEOTIDE SEQUENCE</scope>
    <source>
        <strain evidence="21">USNM1676648</strain>
        <tissue evidence="21">Polyp</tissue>
    </source>
</reference>
<evidence type="ECO:0000256" key="12">
    <source>
        <dbReference type="ARBA" id="ARBA00023137"/>
    </source>
</evidence>
<dbReference type="GO" id="GO:0005886">
    <property type="term" value="C:plasma membrane"/>
    <property type="evidence" value="ECO:0007669"/>
    <property type="project" value="UniProtKB-SubCell"/>
</dbReference>
<dbReference type="SMART" id="SM00219">
    <property type="entry name" value="TyrKc"/>
    <property type="match status" value="1"/>
</dbReference>
<dbReference type="PANTHER" id="PTHR24416:SF600">
    <property type="entry name" value="PDGF- AND VEGF-RECEPTOR RELATED, ISOFORM J"/>
    <property type="match status" value="1"/>
</dbReference>
<dbReference type="InterPro" id="IPR050122">
    <property type="entry name" value="RTK"/>
</dbReference>
<keyword evidence="12" id="KW-0829">Tyrosine-protein kinase</keyword>